<evidence type="ECO:0000256" key="2">
    <source>
        <dbReference type="PIRSR" id="PIRSR601461-1"/>
    </source>
</evidence>
<evidence type="ECO:0000256" key="5">
    <source>
        <dbReference type="SAM" id="SignalP"/>
    </source>
</evidence>
<dbReference type="Proteomes" id="UP001327560">
    <property type="component" value="Chromosome 9"/>
</dbReference>
<feature type="active site" evidence="2">
    <location>
        <position position="141"/>
    </location>
</feature>
<feature type="region of interest" description="Disordered" evidence="4">
    <location>
        <begin position="479"/>
        <end position="510"/>
    </location>
</feature>
<dbReference type="GO" id="GO:0004190">
    <property type="term" value="F:aspartic-type endopeptidase activity"/>
    <property type="evidence" value="ECO:0007669"/>
    <property type="project" value="UniProtKB-KW"/>
</dbReference>
<dbReference type="InterPro" id="IPR033121">
    <property type="entry name" value="PEPTIDASE_A1"/>
</dbReference>
<dbReference type="FunFam" id="2.40.70.10:FF:000014">
    <property type="entry name" value="Aspartyl protease family protein 1"/>
    <property type="match status" value="1"/>
</dbReference>
<protein>
    <submittedName>
        <fullName evidence="7">Aspartyl protease family protein 1-like</fullName>
    </submittedName>
</protein>
<proteinExistence type="inferred from homology"/>
<keyword evidence="3" id="KW-0378">Hydrolase</keyword>
<dbReference type="AlphaFoldDB" id="A0AAQ3L5E3"/>
<dbReference type="InterPro" id="IPR001969">
    <property type="entry name" value="Aspartic_peptidase_AS"/>
</dbReference>
<dbReference type="PROSITE" id="PS00141">
    <property type="entry name" value="ASP_PROTEASE"/>
    <property type="match status" value="1"/>
</dbReference>
<keyword evidence="3 7" id="KW-0645">Protease</keyword>
<name>A0AAQ3L5E3_9LILI</name>
<dbReference type="Pfam" id="PF14543">
    <property type="entry name" value="TAXi_N"/>
    <property type="match status" value="1"/>
</dbReference>
<dbReference type="PANTHER" id="PTHR13683:SF232">
    <property type="entry name" value="OS09G0542100 PROTEIN"/>
    <property type="match status" value="1"/>
</dbReference>
<dbReference type="SUPFAM" id="SSF50630">
    <property type="entry name" value="Acid proteases"/>
    <property type="match status" value="1"/>
</dbReference>
<keyword evidence="5" id="KW-0732">Signal</keyword>
<evidence type="ECO:0000256" key="4">
    <source>
        <dbReference type="SAM" id="MobiDB-lite"/>
    </source>
</evidence>
<dbReference type="PRINTS" id="PR00792">
    <property type="entry name" value="PEPSIN"/>
</dbReference>
<evidence type="ECO:0000313" key="7">
    <source>
        <dbReference type="EMBL" id="WOL18893.1"/>
    </source>
</evidence>
<organism evidence="7 8">
    <name type="scientific">Canna indica</name>
    <name type="common">Indian-shot</name>
    <dbReference type="NCBI Taxonomy" id="4628"/>
    <lineage>
        <taxon>Eukaryota</taxon>
        <taxon>Viridiplantae</taxon>
        <taxon>Streptophyta</taxon>
        <taxon>Embryophyta</taxon>
        <taxon>Tracheophyta</taxon>
        <taxon>Spermatophyta</taxon>
        <taxon>Magnoliopsida</taxon>
        <taxon>Liliopsida</taxon>
        <taxon>Zingiberales</taxon>
        <taxon>Cannaceae</taxon>
        <taxon>Canna</taxon>
    </lineage>
</organism>
<evidence type="ECO:0000256" key="3">
    <source>
        <dbReference type="RuleBase" id="RU000454"/>
    </source>
</evidence>
<dbReference type="Pfam" id="PF14541">
    <property type="entry name" value="TAXi_C"/>
    <property type="match status" value="1"/>
</dbReference>
<reference evidence="7 8" key="1">
    <citation type="submission" date="2023-10" db="EMBL/GenBank/DDBJ databases">
        <title>Chromosome-scale genome assembly provides insights into flower coloration mechanisms of Canna indica.</title>
        <authorList>
            <person name="Li C."/>
        </authorList>
    </citation>
    <scope>NUCLEOTIDE SEQUENCE [LARGE SCALE GENOMIC DNA]</scope>
    <source>
        <tissue evidence="7">Flower</tissue>
    </source>
</reference>
<dbReference type="GO" id="GO:0006508">
    <property type="term" value="P:proteolysis"/>
    <property type="evidence" value="ECO:0007669"/>
    <property type="project" value="UniProtKB-KW"/>
</dbReference>
<keyword evidence="8" id="KW-1185">Reference proteome</keyword>
<dbReference type="InterPro" id="IPR021109">
    <property type="entry name" value="Peptidase_aspartic_dom_sf"/>
</dbReference>
<accession>A0AAQ3L5E3</accession>
<dbReference type="PANTHER" id="PTHR13683">
    <property type="entry name" value="ASPARTYL PROTEASES"/>
    <property type="match status" value="1"/>
</dbReference>
<feature type="compositionally biased region" description="Low complexity" evidence="4">
    <location>
        <begin position="479"/>
        <end position="489"/>
    </location>
</feature>
<dbReference type="InterPro" id="IPR032861">
    <property type="entry name" value="TAXi_N"/>
</dbReference>
<dbReference type="Gene3D" id="2.40.70.10">
    <property type="entry name" value="Acid Proteases"/>
    <property type="match status" value="2"/>
</dbReference>
<dbReference type="PROSITE" id="PS51767">
    <property type="entry name" value="PEPTIDASE_A1"/>
    <property type="match status" value="1"/>
</dbReference>
<dbReference type="InterPro" id="IPR032799">
    <property type="entry name" value="TAXi_C"/>
</dbReference>
<sequence>MASSAGTGGHVLSAARFLLATILTLALTAGSPAAAAVGFELHHRFSDRVREWAEERRGAVDHQVARWPDKRSVEYYSALAHHDSALRGRFLAGAGANSSVDELLAFAARGNITFQIPSMGFLYYAFVELGTPKEEFLVALDTGSALFWVPCDCLQCAPTNDMNFYGVNITYNIYSPSNSSTSQRILCSDAICSASCTGSNTTSCPYQVAYADGGTTSGVLVEDILHLTTQDSTPQHTIQKPVILGCGRNQTGSLLQGGGANGLLGLARSKIAVPSILASDGLVSDSFSMCFGGDGTGRLDFGDKGSSQQEETPLISSKQFGGLYVITITGMVIGNSSIAESFNAIVDTGTSFTYLTDPMYTSLAESFDSQVSEKRRLINNSDLPFEYCYDLSPTQTYFLLPKTSFTTMGGGKYPINEIVIQVYLQGDSSPSAYCLAVIRSHDGFNIIGENFMSGLRLVFDREKLVLGWENFDCYNKTSSTSASSLSESPAAPPAMSPAESGRNPPPQIGSGSSNLDVLTSKLALMVSLLSLAFL</sequence>
<feature type="domain" description="Peptidase A1" evidence="6">
    <location>
        <begin position="123"/>
        <end position="469"/>
    </location>
</feature>
<evidence type="ECO:0000313" key="8">
    <source>
        <dbReference type="Proteomes" id="UP001327560"/>
    </source>
</evidence>
<evidence type="ECO:0000259" key="6">
    <source>
        <dbReference type="PROSITE" id="PS51767"/>
    </source>
</evidence>
<evidence type="ECO:0000256" key="1">
    <source>
        <dbReference type="ARBA" id="ARBA00007447"/>
    </source>
</evidence>
<feature type="signal peptide" evidence="5">
    <location>
        <begin position="1"/>
        <end position="30"/>
    </location>
</feature>
<comment type="similarity">
    <text evidence="1 3">Belongs to the peptidase A1 family.</text>
</comment>
<keyword evidence="3" id="KW-0064">Aspartyl protease</keyword>
<dbReference type="InterPro" id="IPR001461">
    <property type="entry name" value="Aspartic_peptidase_A1"/>
</dbReference>
<dbReference type="EMBL" id="CP136898">
    <property type="protein sequence ID" value="WOL18893.1"/>
    <property type="molecule type" value="Genomic_DNA"/>
</dbReference>
<gene>
    <name evidence="7" type="ORF">Cni_G27690</name>
</gene>
<feature type="chain" id="PRO_5043017357" evidence="5">
    <location>
        <begin position="31"/>
        <end position="534"/>
    </location>
</feature>
<feature type="active site" evidence="2">
    <location>
        <position position="347"/>
    </location>
</feature>